<accession>A0A2Z7BTK3</accession>
<reference evidence="2 3" key="1">
    <citation type="journal article" date="2015" name="Proc. Natl. Acad. Sci. U.S.A.">
        <title>The resurrection genome of Boea hygrometrica: A blueprint for survival of dehydration.</title>
        <authorList>
            <person name="Xiao L."/>
            <person name="Yang G."/>
            <person name="Zhang L."/>
            <person name="Yang X."/>
            <person name="Zhao S."/>
            <person name="Ji Z."/>
            <person name="Zhou Q."/>
            <person name="Hu M."/>
            <person name="Wang Y."/>
            <person name="Chen M."/>
            <person name="Xu Y."/>
            <person name="Jin H."/>
            <person name="Xiao X."/>
            <person name="Hu G."/>
            <person name="Bao F."/>
            <person name="Hu Y."/>
            <person name="Wan P."/>
            <person name="Li L."/>
            <person name="Deng X."/>
            <person name="Kuang T."/>
            <person name="Xiang C."/>
            <person name="Zhu J.K."/>
            <person name="Oliver M.J."/>
            <person name="He Y."/>
        </authorList>
    </citation>
    <scope>NUCLEOTIDE SEQUENCE [LARGE SCALE GENOMIC DNA]</scope>
    <source>
        <strain evidence="3">cv. XS01</strain>
    </source>
</reference>
<sequence length="113" mass="12190">MITVAICWFLLEELTADCDDVTDDVIIADPALALLSTADCDEISNYSLRLVPQLVMITVAICWFLLEELTADCDDVTDDVIIADPALALLSTADCDEISTDVIVADIVLALLV</sequence>
<evidence type="ECO:0000313" key="2">
    <source>
        <dbReference type="EMBL" id="KZV37636.1"/>
    </source>
</evidence>
<gene>
    <name evidence="2" type="ORF">F511_30774</name>
</gene>
<proteinExistence type="predicted"/>
<dbReference type="Proteomes" id="UP000250235">
    <property type="component" value="Unassembled WGS sequence"/>
</dbReference>
<feature type="chain" id="PRO_5016300855" evidence="1">
    <location>
        <begin position="17"/>
        <end position="113"/>
    </location>
</feature>
<protein>
    <submittedName>
        <fullName evidence="2">F-box/LRR-repeat protein 14</fullName>
    </submittedName>
</protein>
<name>A0A2Z7BTK3_9LAMI</name>
<evidence type="ECO:0000313" key="3">
    <source>
        <dbReference type="Proteomes" id="UP000250235"/>
    </source>
</evidence>
<dbReference type="AlphaFoldDB" id="A0A2Z7BTK3"/>
<organism evidence="2 3">
    <name type="scientific">Dorcoceras hygrometricum</name>
    <dbReference type="NCBI Taxonomy" id="472368"/>
    <lineage>
        <taxon>Eukaryota</taxon>
        <taxon>Viridiplantae</taxon>
        <taxon>Streptophyta</taxon>
        <taxon>Embryophyta</taxon>
        <taxon>Tracheophyta</taxon>
        <taxon>Spermatophyta</taxon>
        <taxon>Magnoliopsida</taxon>
        <taxon>eudicotyledons</taxon>
        <taxon>Gunneridae</taxon>
        <taxon>Pentapetalae</taxon>
        <taxon>asterids</taxon>
        <taxon>lamiids</taxon>
        <taxon>Lamiales</taxon>
        <taxon>Gesneriaceae</taxon>
        <taxon>Didymocarpoideae</taxon>
        <taxon>Trichosporeae</taxon>
        <taxon>Loxocarpinae</taxon>
        <taxon>Dorcoceras</taxon>
    </lineage>
</organism>
<keyword evidence="3" id="KW-1185">Reference proteome</keyword>
<evidence type="ECO:0000256" key="1">
    <source>
        <dbReference type="SAM" id="SignalP"/>
    </source>
</evidence>
<dbReference type="EMBL" id="KV002542">
    <property type="protein sequence ID" value="KZV37636.1"/>
    <property type="molecule type" value="Genomic_DNA"/>
</dbReference>
<keyword evidence="1" id="KW-0732">Signal</keyword>
<feature type="signal peptide" evidence="1">
    <location>
        <begin position="1"/>
        <end position="16"/>
    </location>
</feature>